<name>A0ABX5YNE0_9PLAN</name>
<evidence type="ECO:0000313" key="2">
    <source>
        <dbReference type="Proteomes" id="UP000322887"/>
    </source>
</evidence>
<reference evidence="1 2" key="1">
    <citation type="submission" date="2019-08" db="EMBL/GenBank/DDBJ databases">
        <title>Deep-cultivation of Planctomycetes and their phenomic and genomic characterization uncovers novel biology.</title>
        <authorList>
            <person name="Wiegand S."/>
            <person name="Jogler M."/>
            <person name="Boedeker C."/>
            <person name="Pinto D."/>
            <person name="Vollmers J."/>
            <person name="Rivas-Marin E."/>
            <person name="Kohn T."/>
            <person name="Peeters S.H."/>
            <person name="Heuer A."/>
            <person name="Rast P."/>
            <person name="Oberbeckmann S."/>
            <person name="Bunk B."/>
            <person name="Jeske O."/>
            <person name="Meyerdierks A."/>
            <person name="Storesund J.E."/>
            <person name="Kallscheuer N."/>
            <person name="Luecker S."/>
            <person name="Lage O.M."/>
            <person name="Pohl T."/>
            <person name="Merkel B.J."/>
            <person name="Hornburger P."/>
            <person name="Mueller R.-W."/>
            <person name="Bruemmer F."/>
            <person name="Labrenz M."/>
            <person name="Spormann A.M."/>
            <person name="Op den Camp H."/>
            <person name="Overmann J."/>
            <person name="Amann R."/>
            <person name="Jetten M.S.M."/>
            <person name="Mascher T."/>
            <person name="Medema M.H."/>
            <person name="Devos D.P."/>
            <person name="Kaster A.-K."/>
            <person name="Ovreas L."/>
            <person name="Rohde M."/>
            <person name="Galperin M.Y."/>
            <person name="Jogler C."/>
        </authorList>
    </citation>
    <scope>NUCLEOTIDE SEQUENCE [LARGE SCALE GENOMIC DNA]</scope>
    <source>
        <strain evidence="1 2">DSM 8797</strain>
    </source>
</reference>
<dbReference type="GeneID" id="98647657"/>
<proteinExistence type="predicted"/>
<evidence type="ECO:0000313" key="1">
    <source>
        <dbReference type="EMBL" id="QEG17251.1"/>
    </source>
</evidence>
<dbReference type="Proteomes" id="UP000322887">
    <property type="component" value="Chromosome"/>
</dbReference>
<dbReference type="RefSeq" id="WP_002643685.1">
    <property type="nucleotide sequence ID" value="NZ_CAXBMG010000002.1"/>
</dbReference>
<accession>A0ABX5YNE0</accession>
<gene>
    <name evidence="1" type="ORF">GmarT_31290</name>
</gene>
<dbReference type="EMBL" id="CP042910">
    <property type="protein sequence ID" value="QEG17251.1"/>
    <property type="molecule type" value="Genomic_DNA"/>
</dbReference>
<keyword evidence="2" id="KW-1185">Reference proteome</keyword>
<sequence>MTMQVNFLSTIDVNLGAFQQARFNFPKQGTFKFEVFDGNFVEYGTVKVTNSQPPSGDTVIVILEEAVQPGKVVMPTDEMLGWLNLRDHTIRLVVSQSRIG</sequence>
<protein>
    <submittedName>
        <fullName evidence="1">Uncharacterized protein</fullName>
    </submittedName>
</protein>
<organism evidence="1 2">
    <name type="scientific">Gimesia maris</name>
    <dbReference type="NCBI Taxonomy" id="122"/>
    <lineage>
        <taxon>Bacteria</taxon>
        <taxon>Pseudomonadati</taxon>
        <taxon>Planctomycetota</taxon>
        <taxon>Planctomycetia</taxon>
        <taxon>Planctomycetales</taxon>
        <taxon>Planctomycetaceae</taxon>
        <taxon>Gimesia</taxon>
    </lineage>
</organism>